<dbReference type="InterPro" id="IPR027370">
    <property type="entry name" value="Znf-RING_euk"/>
</dbReference>
<dbReference type="InterPro" id="IPR017907">
    <property type="entry name" value="Znf_RING_CS"/>
</dbReference>
<dbReference type="InterPro" id="IPR001841">
    <property type="entry name" value="Znf_RING"/>
</dbReference>
<feature type="domain" description="RING-type" evidence="6">
    <location>
        <begin position="228"/>
        <end position="272"/>
    </location>
</feature>
<dbReference type="Gene3D" id="3.30.40.10">
    <property type="entry name" value="Zinc/RING finger domain, C3HC4 (zinc finger)"/>
    <property type="match status" value="1"/>
</dbReference>
<feature type="compositionally biased region" description="Polar residues" evidence="5">
    <location>
        <begin position="103"/>
        <end position="115"/>
    </location>
</feature>
<feature type="compositionally biased region" description="Acidic residues" evidence="5">
    <location>
        <begin position="169"/>
        <end position="181"/>
    </location>
</feature>
<feature type="compositionally biased region" description="Low complexity" evidence="5">
    <location>
        <begin position="136"/>
        <end position="162"/>
    </location>
</feature>
<keyword evidence="2 4" id="KW-0863">Zinc-finger</keyword>
<evidence type="ECO:0000256" key="5">
    <source>
        <dbReference type="SAM" id="MobiDB-lite"/>
    </source>
</evidence>
<dbReference type="AlphaFoldDB" id="A0A9W9DSC5"/>
<reference evidence="7" key="1">
    <citation type="submission" date="2022-08" db="EMBL/GenBank/DDBJ databases">
        <authorList>
            <consortium name="DOE Joint Genome Institute"/>
            <person name="Min B."/>
            <person name="Riley R."/>
            <person name="Sierra-Patev S."/>
            <person name="Naranjo-Ortiz M."/>
            <person name="Looney B."/>
            <person name="Konkel Z."/>
            <person name="Slot J.C."/>
            <person name="Sakamoto Y."/>
            <person name="Steenwyk J.L."/>
            <person name="Rokas A."/>
            <person name="Carro J."/>
            <person name="Camarero S."/>
            <person name="Ferreira P."/>
            <person name="Molpeceres G."/>
            <person name="Ruiz-Duenas F.J."/>
            <person name="Serrano A."/>
            <person name="Henrissat B."/>
            <person name="Drula E."/>
            <person name="Hughes K.W."/>
            <person name="Mata J.L."/>
            <person name="Ishikawa N.K."/>
            <person name="Vargas-Isla R."/>
            <person name="Ushijima S."/>
            <person name="Smith C.A."/>
            <person name="Ahrendt S."/>
            <person name="Andreopoulos W."/>
            <person name="He G."/>
            <person name="Labutti K."/>
            <person name="Lipzen A."/>
            <person name="Ng V."/>
            <person name="Sandor L."/>
            <person name="Barry K."/>
            <person name="Martinez A.T."/>
            <person name="Xiao Y."/>
            <person name="Gibbons J.G."/>
            <person name="Terashima K."/>
            <person name="Hibbett D.S."/>
            <person name="Grigoriev I.V."/>
        </authorList>
    </citation>
    <scope>NUCLEOTIDE SEQUENCE</scope>
    <source>
        <strain evidence="7">Sp2 HRB7682 ss15</strain>
    </source>
</reference>
<dbReference type="Proteomes" id="UP001150238">
    <property type="component" value="Unassembled WGS sequence"/>
</dbReference>
<evidence type="ECO:0000256" key="3">
    <source>
        <dbReference type="ARBA" id="ARBA00022833"/>
    </source>
</evidence>
<evidence type="ECO:0000313" key="7">
    <source>
        <dbReference type="EMBL" id="KAJ4484242.1"/>
    </source>
</evidence>
<evidence type="ECO:0000256" key="2">
    <source>
        <dbReference type="ARBA" id="ARBA00022771"/>
    </source>
</evidence>
<evidence type="ECO:0000313" key="8">
    <source>
        <dbReference type="Proteomes" id="UP001150238"/>
    </source>
</evidence>
<accession>A0A9W9DSC5</accession>
<evidence type="ECO:0000259" key="6">
    <source>
        <dbReference type="PROSITE" id="PS50089"/>
    </source>
</evidence>
<organism evidence="7 8">
    <name type="scientific">Lentinula lateritia</name>
    <dbReference type="NCBI Taxonomy" id="40482"/>
    <lineage>
        <taxon>Eukaryota</taxon>
        <taxon>Fungi</taxon>
        <taxon>Dikarya</taxon>
        <taxon>Basidiomycota</taxon>
        <taxon>Agaricomycotina</taxon>
        <taxon>Agaricomycetes</taxon>
        <taxon>Agaricomycetidae</taxon>
        <taxon>Agaricales</taxon>
        <taxon>Marasmiineae</taxon>
        <taxon>Omphalotaceae</taxon>
        <taxon>Lentinula</taxon>
    </lineage>
</organism>
<keyword evidence="3" id="KW-0862">Zinc</keyword>
<sequence length="331" mass="36613">MGDRIIYKFALRSLNILPVPSVPTIFPRIDESIGSKMVAKSATRSRSITPENSLRSRARTSDRSAKSQVFGPPPPTPSRIYGRKSKARSYMNTPSRLRRPPAASTSNTPSHYSRSLAEQSLALDYEFPVLLPETPSGSSASSSSDLTSIASSSSSSNSSNSNRVKESTLDVDSDSDSDDEPVFISRTMPIQSSAFCEGEIMDKLRQVRLDLENAREVFQTAEENRHKCPCCLEVMLQPFILCCGHTYCKECLIRLADIYLNAKMNLVCPDCRTVQGCFTPIPNYFIQSSLDNMLRMKGIPTPSRQPLQWPLKFQSGPTPLPFPPSAATFPV</sequence>
<dbReference type="InterPro" id="IPR013083">
    <property type="entry name" value="Znf_RING/FYVE/PHD"/>
</dbReference>
<proteinExistence type="predicted"/>
<keyword evidence="1" id="KW-0479">Metal-binding</keyword>
<gene>
    <name evidence="7" type="ORF">C8J55DRAFT_559388</name>
</gene>
<dbReference type="GO" id="GO:0008270">
    <property type="term" value="F:zinc ion binding"/>
    <property type="evidence" value="ECO:0007669"/>
    <property type="project" value="UniProtKB-KW"/>
</dbReference>
<feature type="compositionally biased region" description="Polar residues" evidence="5">
    <location>
        <begin position="42"/>
        <end position="55"/>
    </location>
</feature>
<comment type="caution">
    <text evidence="7">The sequence shown here is derived from an EMBL/GenBank/DDBJ whole genome shotgun (WGS) entry which is preliminary data.</text>
</comment>
<reference evidence="7" key="2">
    <citation type="journal article" date="2023" name="Proc. Natl. Acad. Sci. U.S.A.">
        <title>A global phylogenomic analysis of the shiitake genus Lentinula.</title>
        <authorList>
            <person name="Sierra-Patev S."/>
            <person name="Min B."/>
            <person name="Naranjo-Ortiz M."/>
            <person name="Looney B."/>
            <person name="Konkel Z."/>
            <person name="Slot J.C."/>
            <person name="Sakamoto Y."/>
            <person name="Steenwyk J.L."/>
            <person name="Rokas A."/>
            <person name="Carro J."/>
            <person name="Camarero S."/>
            <person name="Ferreira P."/>
            <person name="Molpeceres G."/>
            <person name="Ruiz-Duenas F.J."/>
            <person name="Serrano A."/>
            <person name="Henrissat B."/>
            <person name="Drula E."/>
            <person name="Hughes K.W."/>
            <person name="Mata J.L."/>
            <person name="Ishikawa N.K."/>
            <person name="Vargas-Isla R."/>
            <person name="Ushijima S."/>
            <person name="Smith C.A."/>
            <person name="Donoghue J."/>
            <person name="Ahrendt S."/>
            <person name="Andreopoulos W."/>
            <person name="He G."/>
            <person name="LaButti K."/>
            <person name="Lipzen A."/>
            <person name="Ng V."/>
            <person name="Riley R."/>
            <person name="Sandor L."/>
            <person name="Barry K."/>
            <person name="Martinez A.T."/>
            <person name="Xiao Y."/>
            <person name="Gibbons J.G."/>
            <person name="Terashima K."/>
            <person name="Grigoriev I.V."/>
            <person name="Hibbett D."/>
        </authorList>
    </citation>
    <scope>NUCLEOTIDE SEQUENCE</scope>
    <source>
        <strain evidence="7">Sp2 HRB7682 ss15</strain>
    </source>
</reference>
<dbReference type="SUPFAM" id="SSF57850">
    <property type="entry name" value="RING/U-box"/>
    <property type="match status" value="1"/>
</dbReference>
<feature type="region of interest" description="Disordered" evidence="5">
    <location>
        <begin position="134"/>
        <end position="182"/>
    </location>
</feature>
<evidence type="ECO:0000256" key="1">
    <source>
        <dbReference type="ARBA" id="ARBA00022723"/>
    </source>
</evidence>
<protein>
    <recommendedName>
        <fullName evidence="6">RING-type domain-containing protein</fullName>
    </recommendedName>
</protein>
<dbReference type="Pfam" id="PF13445">
    <property type="entry name" value="zf-RING_UBOX"/>
    <property type="match status" value="1"/>
</dbReference>
<name>A0A9W9DSC5_9AGAR</name>
<evidence type="ECO:0000256" key="4">
    <source>
        <dbReference type="PROSITE-ProRule" id="PRU00175"/>
    </source>
</evidence>
<dbReference type="EMBL" id="JANVFS010000012">
    <property type="protein sequence ID" value="KAJ4484242.1"/>
    <property type="molecule type" value="Genomic_DNA"/>
</dbReference>
<dbReference type="SMART" id="SM00184">
    <property type="entry name" value="RING"/>
    <property type="match status" value="1"/>
</dbReference>
<feature type="region of interest" description="Disordered" evidence="5">
    <location>
        <begin position="36"/>
        <end position="115"/>
    </location>
</feature>
<dbReference type="PROSITE" id="PS50089">
    <property type="entry name" value="ZF_RING_2"/>
    <property type="match status" value="1"/>
</dbReference>
<dbReference type="PROSITE" id="PS00518">
    <property type="entry name" value="ZF_RING_1"/>
    <property type="match status" value="1"/>
</dbReference>